<evidence type="ECO:0000313" key="8">
    <source>
        <dbReference type="EnsemblMetazoa" id="AATE000329-PA.1"/>
    </source>
</evidence>
<dbReference type="EnsemblMetazoa" id="AATE000329-RA">
    <property type="protein sequence ID" value="AATE000329-PA.1"/>
    <property type="gene ID" value="AATE000329"/>
</dbReference>
<keyword evidence="3" id="KW-0698">rRNA processing</keyword>
<dbReference type="AlphaFoldDB" id="A0A182IJH1"/>
<evidence type="ECO:0000256" key="1">
    <source>
        <dbReference type="ARBA" id="ARBA00004604"/>
    </source>
</evidence>
<organism evidence="8">
    <name type="scientific">Anopheles atroparvus</name>
    <name type="common">European mosquito</name>
    <dbReference type="NCBI Taxonomy" id="41427"/>
    <lineage>
        <taxon>Eukaryota</taxon>
        <taxon>Metazoa</taxon>
        <taxon>Ecdysozoa</taxon>
        <taxon>Arthropoda</taxon>
        <taxon>Hexapoda</taxon>
        <taxon>Insecta</taxon>
        <taxon>Pterygota</taxon>
        <taxon>Neoptera</taxon>
        <taxon>Endopterygota</taxon>
        <taxon>Diptera</taxon>
        <taxon>Nematocera</taxon>
        <taxon>Culicoidea</taxon>
        <taxon>Culicidae</taxon>
        <taxon>Anophelinae</taxon>
        <taxon>Anopheles</taxon>
    </lineage>
</organism>
<evidence type="ECO:0000259" key="7">
    <source>
        <dbReference type="Pfam" id="PF24892"/>
    </source>
</evidence>
<dbReference type="GO" id="GO:0030515">
    <property type="term" value="F:snoRNA binding"/>
    <property type="evidence" value="ECO:0007669"/>
    <property type="project" value="InterPro"/>
</dbReference>
<keyword evidence="5" id="KW-0539">Nucleus</keyword>
<feature type="domain" description="U3 small nucleolar RNA-associated protein 6 N-terminal" evidence="6">
    <location>
        <begin position="10"/>
        <end position="89"/>
    </location>
</feature>
<accession>A0A182IJH1</accession>
<proteinExistence type="inferred from homology"/>
<evidence type="ECO:0000256" key="3">
    <source>
        <dbReference type="ARBA" id="ARBA00022552"/>
    </source>
</evidence>
<name>A0A182IJH1_ANOAO</name>
<dbReference type="GO" id="GO:0000462">
    <property type="term" value="P:maturation of SSU-rRNA from tricistronic rRNA transcript (SSU-rRNA, 5.8S rRNA, LSU-rRNA)"/>
    <property type="evidence" value="ECO:0007669"/>
    <property type="project" value="InterPro"/>
</dbReference>
<sequence length="591" mass="69836">MAELIELRREETIREYECMKHLKLFTDKEIRSIKTKRLHLDYKVERRSKNLTDFINYITYECNLFDLLLVRRKKLHITAEWTSLEKSIHSRVRVLYKRALTRFASEYRLWTHFMRYCQMRRFYIEGSRVLDQMLSFHGDKPKAWLSAINWEYRLAKNATRAKHYNLRGLQRHPCSRELCLSLIGMQFEEATNIVTESKETAADLLRTNNTLLTKALKMAQLAYSNFEKKDVQFFQQLFEELMKYRPLSAALAKEAIETMQASLADKEEMWDLLANLALQGNEFVMTEECSEFKEQLAKCITIYNEGITRLPTMKMYTFYIEAMLKLNASEDGLKEPKAKRKALANAFREAMAADRLEEEKMQQYLKLLLHNPNPNDELVMAVINRGIEQYPSSTGIWSLYMRYMIQKEAGPDQVEALFRQATANVPDNARRLTLWKMLFHYFHSRADLCENVVDLYRKAISHEPEIAHHFQPLFLEHLMNSSDDGIVSARREYQRMVKSFTTPLELHQKMARLEAGQAQKNVNEWRSCHEHATQRFGKENASVWVEYIQFERDHGQAKLMQKLYERAKATLDEDAFALFLPEYELLKNPLL</sequence>
<evidence type="ECO:0000256" key="2">
    <source>
        <dbReference type="ARBA" id="ARBA00010734"/>
    </source>
</evidence>
<dbReference type="InterPro" id="IPR011990">
    <property type="entry name" value="TPR-like_helical_dom_sf"/>
</dbReference>
<comment type="similarity">
    <text evidence="2">Belongs to the UTP6 family.</text>
</comment>
<dbReference type="PANTHER" id="PTHR23271:SF1">
    <property type="entry name" value="U3 SMALL NUCLEOLAR RNA-ASSOCIATED PROTEIN 6 HOMOLOG"/>
    <property type="match status" value="1"/>
</dbReference>
<dbReference type="PANTHER" id="PTHR23271">
    <property type="entry name" value="HEPATOCELLULAR CARCINOMA-ASSOCIATED ANTIGEN 66"/>
    <property type="match status" value="1"/>
</dbReference>
<dbReference type="Gene3D" id="1.25.40.10">
    <property type="entry name" value="Tetratricopeptide repeat domain"/>
    <property type="match status" value="2"/>
</dbReference>
<keyword evidence="4" id="KW-0677">Repeat</keyword>
<dbReference type="InterPro" id="IPR013949">
    <property type="entry name" value="Utp6"/>
</dbReference>
<dbReference type="InterPro" id="IPR056907">
    <property type="entry name" value="UTP6_C"/>
</dbReference>
<dbReference type="GO" id="GO:0034388">
    <property type="term" value="C:Pwp2p-containing subcomplex of 90S preribosome"/>
    <property type="evidence" value="ECO:0007669"/>
    <property type="project" value="TreeGrafter"/>
</dbReference>
<dbReference type="GO" id="GO:0032040">
    <property type="term" value="C:small-subunit processome"/>
    <property type="evidence" value="ECO:0007669"/>
    <property type="project" value="TreeGrafter"/>
</dbReference>
<dbReference type="VEuPathDB" id="VectorBase:AATE000329"/>
<feature type="domain" description="U3 small nucleolar RNA-associated protein 6 homolog C-terminal" evidence="7">
    <location>
        <begin position="298"/>
        <end position="571"/>
    </location>
</feature>
<protein>
    <submittedName>
        <fullName evidence="8">Uncharacterized protein</fullName>
    </submittedName>
</protein>
<dbReference type="Pfam" id="PF08640">
    <property type="entry name" value="U3_assoc_6"/>
    <property type="match status" value="1"/>
</dbReference>
<reference evidence="8" key="1">
    <citation type="submission" date="2022-08" db="UniProtKB">
        <authorList>
            <consortium name="EnsemblMetazoa"/>
        </authorList>
    </citation>
    <scope>IDENTIFICATION</scope>
    <source>
        <strain evidence="8">EBRO</strain>
    </source>
</reference>
<dbReference type="SMART" id="SM00386">
    <property type="entry name" value="HAT"/>
    <property type="match status" value="6"/>
</dbReference>
<dbReference type="SUPFAM" id="SSF48452">
    <property type="entry name" value="TPR-like"/>
    <property type="match status" value="1"/>
</dbReference>
<dbReference type="InterPro" id="IPR055347">
    <property type="entry name" value="UTP6_N"/>
</dbReference>
<dbReference type="STRING" id="41427.A0A182IJH1"/>
<comment type="subcellular location">
    <subcellularLocation>
        <location evidence="1">Nucleus</location>
        <location evidence="1">Nucleolus</location>
    </subcellularLocation>
</comment>
<evidence type="ECO:0000259" key="6">
    <source>
        <dbReference type="Pfam" id="PF08640"/>
    </source>
</evidence>
<evidence type="ECO:0000256" key="4">
    <source>
        <dbReference type="ARBA" id="ARBA00022737"/>
    </source>
</evidence>
<evidence type="ECO:0000256" key="5">
    <source>
        <dbReference type="ARBA" id="ARBA00023242"/>
    </source>
</evidence>
<dbReference type="Pfam" id="PF24892">
    <property type="entry name" value="UTP6_C"/>
    <property type="match status" value="1"/>
</dbReference>
<dbReference type="InterPro" id="IPR003107">
    <property type="entry name" value="HAT"/>
</dbReference>